<organism evidence="3 4">
    <name type="scientific">Candidatus Aphodenecus pullistercoris</name>
    <dbReference type="NCBI Taxonomy" id="2840669"/>
    <lineage>
        <taxon>Bacteria</taxon>
        <taxon>Pseudomonadati</taxon>
        <taxon>Spirochaetota</taxon>
        <taxon>Spirochaetia</taxon>
        <taxon>Spirochaetales</taxon>
        <taxon>Candidatus Aphodenecus</taxon>
    </lineage>
</organism>
<evidence type="ECO:0000256" key="2">
    <source>
        <dbReference type="PIRSR" id="PIRSR602481-2"/>
    </source>
</evidence>
<comment type="cofactor">
    <cofactor evidence="1">
        <name>Zn(2+)</name>
        <dbReference type="ChEBI" id="CHEBI:29105"/>
    </cofactor>
    <text evidence="1">Binds 1 zinc ion per subunit.</text>
</comment>
<dbReference type="SUPFAM" id="SSF46785">
    <property type="entry name" value="Winged helix' DNA-binding domain"/>
    <property type="match status" value="1"/>
</dbReference>
<evidence type="ECO:0000256" key="1">
    <source>
        <dbReference type="PIRSR" id="PIRSR602481-1"/>
    </source>
</evidence>
<keyword evidence="1" id="KW-0862">Zinc</keyword>
<feature type="binding site" evidence="2">
    <location>
        <position position="71"/>
    </location>
    <ligand>
        <name>Fe cation</name>
        <dbReference type="ChEBI" id="CHEBI:24875"/>
    </ligand>
</feature>
<gene>
    <name evidence="3" type="ORF">IAC42_04925</name>
</gene>
<keyword evidence="1" id="KW-0479">Metal-binding</keyword>
<comment type="cofactor">
    <cofactor evidence="2">
        <name>Mn(2+)</name>
        <dbReference type="ChEBI" id="CHEBI:29035"/>
    </cofactor>
    <cofactor evidence="2">
        <name>Fe(2+)</name>
        <dbReference type="ChEBI" id="CHEBI:29033"/>
    </cofactor>
    <text evidence="2">Binds 1 Mn(2+) or Fe(2+) ion per subunit.</text>
</comment>
<dbReference type="Proteomes" id="UP000823633">
    <property type="component" value="Unassembled WGS sequence"/>
</dbReference>
<dbReference type="EMBL" id="JADIMU010000030">
    <property type="protein sequence ID" value="MBO8443085.1"/>
    <property type="molecule type" value="Genomic_DNA"/>
</dbReference>
<dbReference type="InterPro" id="IPR036390">
    <property type="entry name" value="WH_DNA-bd_sf"/>
</dbReference>
<feature type="binding site" evidence="1">
    <location>
        <position position="80"/>
    </location>
    <ligand>
        <name>Zn(2+)</name>
        <dbReference type="ChEBI" id="CHEBI:29105"/>
    </ligand>
</feature>
<evidence type="ECO:0000313" key="4">
    <source>
        <dbReference type="Proteomes" id="UP000823633"/>
    </source>
</evidence>
<dbReference type="Gene3D" id="1.10.10.10">
    <property type="entry name" value="Winged helix-like DNA-binding domain superfamily/Winged helix DNA-binding domain"/>
    <property type="match status" value="1"/>
</dbReference>
<dbReference type="GO" id="GO:0046872">
    <property type="term" value="F:metal ion binding"/>
    <property type="evidence" value="ECO:0007669"/>
    <property type="project" value="UniProtKB-KW"/>
</dbReference>
<protein>
    <submittedName>
        <fullName evidence="3">Transcriptional repressor</fullName>
    </submittedName>
</protein>
<proteinExistence type="predicted"/>
<dbReference type="InterPro" id="IPR036388">
    <property type="entry name" value="WH-like_DNA-bd_sf"/>
</dbReference>
<reference evidence="3" key="1">
    <citation type="submission" date="2020-10" db="EMBL/GenBank/DDBJ databases">
        <authorList>
            <person name="Gilroy R."/>
        </authorList>
    </citation>
    <scope>NUCLEOTIDE SEQUENCE</scope>
    <source>
        <strain evidence="3">11167</strain>
    </source>
</reference>
<dbReference type="Pfam" id="PF01475">
    <property type="entry name" value="FUR"/>
    <property type="match status" value="1"/>
</dbReference>
<reference evidence="3" key="2">
    <citation type="journal article" date="2021" name="PeerJ">
        <title>Extensive microbial diversity within the chicken gut microbiome revealed by metagenomics and culture.</title>
        <authorList>
            <person name="Gilroy R."/>
            <person name="Ravi A."/>
            <person name="Getino M."/>
            <person name="Pursley I."/>
            <person name="Horton D.L."/>
            <person name="Alikhan N.F."/>
            <person name="Baker D."/>
            <person name="Gharbi K."/>
            <person name="Hall N."/>
            <person name="Watson M."/>
            <person name="Adriaenssens E.M."/>
            <person name="Foster-Nyarko E."/>
            <person name="Jarju S."/>
            <person name="Secka A."/>
            <person name="Antonio M."/>
            <person name="Oren A."/>
            <person name="Chaudhuri R.R."/>
            <person name="La Ragione R."/>
            <person name="Hildebrand F."/>
            <person name="Pallen M.J."/>
        </authorList>
    </citation>
    <scope>NUCLEOTIDE SEQUENCE</scope>
    <source>
        <strain evidence="3">11167</strain>
    </source>
</reference>
<comment type="caution">
    <text evidence="3">The sequence shown here is derived from an EMBL/GenBank/DDBJ whole genome shotgun (WGS) entry which is preliminary data.</text>
</comment>
<feature type="binding site" evidence="1">
    <location>
        <position position="115"/>
    </location>
    <ligand>
        <name>Zn(2+)</name>
        <dbReference type="ChEBI" id="CHEBI:29105"/>
    </ligand>
</feature>
<feature type="binding site" evidence="1">
    <location>
        <position position="77"/>
    </location>
    <ligand>
        <name>Zn(2+)</name>
        <dbReference type="ChEBI" id="CHEBI:29105"/>
    </ligand>
</feature>
<accession>A0A9D9H6P4</accession>
<evidence type="ECO:0000313" key="3">
    <source>
        <dbReference type="EMBL" id="MBO8443085.1"/>
    </source>
</evidence>
<dbReference type="GO" id="GO:0003700">
    <property type="term" value="F:DNA-binding transcription factor activity"/>
    <property type="evidence" value="ECO:0007669"/>
    <property type="project" value="InterPro"/>
</dbReference>
<keyword evidence="2" id="KW-0408">Iron</keyword>
<dbReference type="AlphaFoldDB" id="A0A9D9H6P4"/>
<name>A0A9D9H6P4_9SPIR</name>
<feature type="binding site" evidence="1">
    <location>
        <position position="118"/>
    </location>
    <ligand>
        <name>Zn(2+)</name>
        <dbReference type="ChEBI" id="CHEBI:29105"/>
    </ligand>
</feature>
<sequence length="123" mass="13363">MEYDTRQKKAVLDLLRSSHEGLGARELASRLDGVGLSTVYRILSQARHEGLVAPAMRGRERIWSYVGSCSHHLHGVCASCGELVHLDEELSGKMACLLASKGLALSEDAMISLICPKCAKRGK</sequence>
<dbReference type="InterPro" id="IPR002481">
    <property type="entry name" value="FUR"/>
</dbReference>